<keyword evidence="1" id="KW-0732">Signal</keyword>
<dbReference type="PANTHER" id="PTHR37549:SF1">
    <property type="entry name" value="LIPOPROTEIN LPRI"/>
    <property type="match status" value="1"/>
</dbReference>
<name>A0A418W196_9PROT</name>
<dbReference type="AlphaFoldDB" id="A0A418W196"/>
<evidence type="ECO:0000313" key="2">
    <source>
        <dbReference type="EMBL" id="RJF83813.1"/>
    </source>
</evidence>
<feature type="chain" id="PRO_5019116483" description="DUF1311 domain-containing protein" evidence="1">
    <location>
        <begin position="30"/>
        <end position="414"/>
    </location>
</feature>
<reference evidence="2 3" key="1">
    <citation type="submission" date="2018-09" db="EMBL/GenBank/DDBJ databases">
        <authorList>
            <person name="Zhu H."/>
        </authorList>
    </citation>
    <scope>NUCLEOTIDE SEQUENCE [LARGE SCALE GENOMIC DNA]</scope>
    <source>
        <strain evidence="2 3">K2W22B-5</strain>
    </source>
</reference>
<protein>
    <recommendedName>
        <fullName evidence="4">DUF1311 domain-containing protein</fullName>
    </recommendedName>
</protein>
<accession>A0A418W196</accession>
<evidence type="ECO:0000256" key="1">
    <source>
        <dbReference type="SAM" id="SignalP"/>
    </source>
</evidence>
<dbReference type="EMBL" id="QYUL01000001">
    <property type="protein sequence ID" value="RJF83813.1"/>
    <property type="molecule type" value="Genomic_DNA"/>
</dbReference>
<sequence length="414" mass="43949">MARSTVRFLGWAALMAGLAAGGGSSIASAQSAAHATPGTAQTAPLNCAKSATPVDRTLCASADIKVSVEDVATTLRETLANTPVSERDAVLRGQQSFLAERDRTCADRANTDACLRLYNKRVGDIQALNGAAQKKLAAIAAAIPKDPKAAVAALQRYDGPAAKAWLVYLFQSGMAAPPDKDTSREAMVRALTSAILRDLTPDPDMKEEMVKLGDVAAAPVGSALLLLRHVLSTTEMDAPCFLFTKHGVTAFEAFGAFWNNSRDASPALCNPPVSVFDLPEWKKVEARMSPNTLPGQEDSGGLLRQNGGRQTEIDALQASLMPATLLDPPQSDDSKLAAEQRKAVLAAFRAWRDFNVWSEADYKATVAALPAAITATAKLYRDTFNLTPTQAEQAARAAADRLIASHLSALMQDD</sequence>
<gene>
    <name evidence="2" type="ORF">D3877_04075</name>
</gene>
<proteinExistence type="predicted"/>
<keyword evidence="3" id="KW-1185">Reference proteome</keyword>
<organism evidence="2 3">
    <name type="scientific">Azospirillum cavernae</name>
    <dbReference type="NCBI Taxonomy" id="2320860"/>
    <lineage>
        <taxon>Bacteria</taxon>
        <taxon>Pseudomonadati</taxon>
        <taxon>Pseudomonadota</taxon>
        <taxon>Alphaproteobacteria</taxon>
        <taxon>Rhodospirillales</taxon>
        <taxon>Azospirillaceae</taxon>
        <taxon>Azospirillum</taxon>
    </lineage>
</organism>
<dbReference type="Proteomes" id="UP000283458">
    <property type="component" value="Unassembled WGS sequence"/>
</dbReference>
<dbReference type="GO" id="GO:0005576">
    <property type="term" value="C:extracellular region"/>
    <property type="evidence" value="ECO:0007669"/>
    <property type="project" value="TreeGrafter"/>
</dbReference>
<dbReference type="PANTHER" id="PTHR37549">
    <property type="entry name" value="LIPOPROTEIN LPRI"/>
    <property type="match status" value="1"/>
</dbReference>
<comment type="caution">
    <text evidence="2">The sequence shown here is derived from an EMBL/GenBank/DDBJ whole genome shotgun (WGS) entry which is preliminary data.</text>
</comment>
<evidence type="ECO:0008006" key="4">
    <source>
        <dbReference type="Google" id="ProtNLM"/>
    </source>
</evidence>
<dbReference type="InterPro" id="IPR052755">
    <property type="entry name" value="Lysozyme_Inhibitor_LprI"/>
</dbReference>
<dbReference type="RefSeq" id="WP_119829454.1">
    <property type="nucleotide sequence ID" value="NZ_QYUL01000001.1"/>
</dbReference>
<dbReference type="OrthoDB" id="5957809at2"/>
<evidence type="ECO:0000313" key="3">
    <source>
        <dbReference type="Proteomes" id="UP000283458"/>
    </source>
</evidence>
<feature type="signal peptide" evidence="1">
    <location>
        <begin position="1"/>
        <end position="29"/>
    </location>
</feature>